<proteinExistence type="inferred from homology"/>
<feature type="disulfide bond" description="Redox-active" evidence="17">
    <location>
        <begin position="163"/>
        <end position="165"/>
    </location>
</feature>
<dbReference type="EC" id="1.17.99.6" evidence="4 17"/>
<keyword evidence="14 17" id="KW-0676">Redox-active center</keyword>
<feature type="binding site" evidence="17">
    <location>
        <position position="83"/>
    </location>
    <ligand>
        <name>[4Fe-4S] cluster</name>
        <dbReference type="ChEBI" id="CHEBI:49883"/>
    </ligand>
</feature>
<keyword evidence="8 17" id="KW-0479">Metal-binding</keyword>
<evidence type="ECO:0000256" key="9">
    <source>
        <dbReference type="ARBA" id="ARBA00022785"/>
    </source>
</evidence>
<organism evidence="18 19">
    <name type="scientific">Candidatus Brocadia fulgida</name>
    <dbReference type="NCBI Taxonomy" id="380242"/>
    <lineage>
        <taxon>Bacteria</taxon>
        <taxon>Pseudomonadati</taxon>
        <taxon>Planctomycetota</taxon>
        <taxon>Candidatus Brocadiia</taxon>
        <taxon>Candidatus Brocadiales</taxon>
        <taxon>Candidatus Brocadiaceae</taxon>
        <taxon>Candidatus Brocadia</taxon>
    </lineage>
</organism>
<evidence type="ECO:0000256" key="15">
    <source>
        <dbReference type="ARBA" id="ARBA00031446"/>
    </source>
</evidence>
<evidence type="ECO:0000256" key="3">
    <source>
        <dbReference type="ARBA" id="ARBA00008207"/>
    </source>
</evidence>
<evidence type="ECO:0000256" key="14">
    <source>
        <dbReference type="ARBA" id="ARBA00023284"/>
    </source>
</evidence>
<evidence type="ECO:0000256" key="6">
    <source>
        <dbReference type="ARBA" id="ARBA00022485"/>
    </source>
</evidence>
<comment type="pathway">
    <text evidence="2 17">tRNA modification; tRNA-queuosine biosynthesis.</text>
</comment>
<sequence length="227" mass="26455">MNLLLHICCACCLCAPLQELRKEGFSVTGLFYNPNIHPLLEFRRRLKALRVFQESDPIPVVYYEEYGLREYLKHVDYEGNDRCADCYMMRLRFTAAYAKKNGFDAFTSTMLFSVYQNHEQLKGFSEKLAHEAGVAFVYRDYRYLSDCSHEIAKKKMIYRQGYCGCIFSEFERYQDTTRELYKGGNLNEQGKKNSRYVFDSKRALQRCDCFDRGKGASFPASPSDTAC</sequence>
<evidence type="ECO:0000256" key="12">
    <source>
        <dbReference type="ARBA" id="ARBA00023014"/>
    </source>
</evidence>
<dbReference type="UniPathway" id="UPA00392"/>
<evidence type="ECO:0000256" key="8">
    <source>
        <dbReference type="ARBA" id="ARBA00022723"/>
    </source>
</evidence>
<evidence type="ECO:0000256" key="10">
    <source>
        <dbReference type="ARBA" id="ARBA00023002"/>
    </source>
</evidence>
<evidence type="ECO:0000256" key="5">
    <source>
        <dbReference type="ARBA" id="ARBA00016895"/>
    </source>
</evidence>
<keyword evidence="19" id="KW-1185">Reference proteome</keyword>
<dbReference type="GO" id="GO:0051539">
    <property type="term" value="F:4 iron, 4 sulfur cluster binding"/>
    <property type="evidence" value="ECO:0007669"/>
    <property type="project" value="UniProtKB-UniRule"/>
</dbReference>
<evidence type="ECO:0000256" key="2">
    <source>
        <dbReference type="ARBA" id="ARBA00004691"/>
    </source>
</evidence>
<dbReference type="AlphaFoldDB" id="A0A0M2UZ11"/>
<keyword evidence="12 17" id="KW-0411">Iron-sulfur</keyword>
<accession>A0A0M2UZ11</accession>
<keyword evidence="11 17" id="KW-0408">Iron</keyword>
<evidence type="ECO:0000256" key="4">
    <source>
        <dbReference type="ARBA" id="ARBA00012622"/>
    </source>
</evidence>
<name>A0A0M2UZ11_9BACT</name>
<gene>
    <name evidence="17" type="primary">queH</name>
    <name evidence="18" type="ORF">BROFUL_01056</name>
</gene>
<reference evidence="18 19" key="1">
    <citation type="journal article" date="2013" name="BMC Microbiol.">
        <title>Identification of the type II cytochrome c maturation pathway in anammox bacteria by comparative genomics.</title>
        <authorList>
            <person name="Ferousi C."/>
            <person name="Speth D.R."/>
            <person name="Reimann J."/>
            <person name="Op den Camp H.J."/>
            <person name="Allen J.W."/>
            <person name="Keltjens J.T."/>
            <person name="Jetten M.S."/>
        </authorList>
    </citation>
    <scope>NUCLEOTIDE SEQUENCE [LARGE SCALE GENOMIC DNA]</scope>
    <source>
        <strain evidence="18">RU1</strain>
    </source>
</reference>
<feature type="binding site" evidence="17">
    <location>
        <position position="8"/>
    </location>
    <ligand>
        <name>[4Fe-4S] cluster</name>
        <dbReference type="ChEBI" id="CHEBI:49883"/>
    </ligand>
</feature>
<evidence type="ECO:0000313" key="19">
    <source>
        <dbReference type="Proteomes" id="UP000034954"/>
    </source>
</evidence>
<comment type="function">
    <text evidence="1 17">Catalyzes the conversion of epoxyqueuosine (oQ) to queuosine (Q), which is a hypermodified base found in the wobble positions of tRNA(Asp), tRNA(Asn), tRNA(His) and tRNA(Tyr).</text>
</comment>
<dbReference type="GO" id="GO:0052693">
    <property type="term" value="F:epoxyqueuosine reductase activity"/>
    <property type="evidence" value="ECO:0007669"/>
    <property type="project" value="UniProtKB-UniRule"/>
</dbReference>
<evidence type="ECO:0000256" key="17">
    <source>
        <dbReference type="HAMAP-Rule" id="MF_02089"/>
    </source>
</evidence>
<comment type="similarity">
    <text evidence="3 17">Belongs to the QueH family.</text>
</comment>
<keyword evidence="9 17" id="KW-0671">Queuosine biosynthesis</keyword>
<evidence type="ECO:0000256" key="16">
    <source>
        <dbReference type="ARBA" id="ARBA00047415"/>
    </source>
</evidence>
<comment type="caution">
    <text evidence="18">The sequence shown here is derived from an EMBL/GenBank/DDBJ whole genome shotgun (WGS) entry which is preliminary data.</text>
</comment>
<keyword evidence="6 17" id="KW-0004">4Fe-4S</keyword>
<dbReference type="EMBL" id="LAQJ01000121">
    <property type="protein sequence ID" value="KKO20206.1"/>
    <property type="molecule type" value="Genomic_DNA"/>
</dbReference>
<dbReference type="GO" id="GO:0008616">
    <property type="term" value="P:tRNA queuosine(34) biosynthetic process"/>
    <property type="evidence" value="ECO:0007669"/>
    <property type="project" value="UniProtKB-UniRule"/>
</dbReference>
<dbReference type="GO" id="GO:0046872">
    <property type="term" value="F:metal ion binding"/>
    <property type="evidence" value="ECO:0007669"/>
    <property type="project" value="UniProtKB-KW"/>
</dbReference>
<comment type="catalytic activity">
    <reaction evidence="16 17">
        <text>epoxyqueuosine(34) in tRNA + AH2 = queuosine(34) in tRNA + A + H2O</text>
        <dbReference type="Rhea" id="RHEA:32159"/>
        <dbReference type="Rhea" id="RHEA-COMP:18571"/>
        <dbReference type="Rhea" id="RHEA-COMP:18582"/>
        <dbReference type="ChEBI" id="CHEBI:13193"/>
        <dbReference type="ChEBI" id="CHEBI:15377"/>
        <dbReference type="ChEBI" id="CHEBI:17499"/>
        <dbReference type="ChEBI" id="CHEBI:194431"/>
        <dbReference type="ChEBI" id="CHEBI:194443"/>
        <dbReference type="EC" id="1.17.99.6"/>
    </reaction>
</comment>
<dbReference type="PANTHER" id="PTHR36701">
    <property type="entry name" value="EPOXYQUEUOSINE REDUCTASE QUEH"/>
    <property type="match status" value="1"/>
</dbReference>
<dbReference type="InterPro" id="IPR003828">
    <property type="entry name" value="QueH"/>
</dbReference>
<evidence type="ECO:0000256" key="7">
    <source>
        <dbReference type="ARBA" id="ARBA00022694"/>
    </source>
</evidence>
<keyword evidence="10 17" id="KW-0560">Oxidoreductase</keyword>
<evidence type="ECO:0000256" key="11">
    <source>
        <dbReference type="ARBA" id="ARBA00023004"/>
    </source>
</evidence>
<feature type="binding site" evidence="17">
    <location>
        <position position="86"/>
    </location>
    <ligand>
        <name>[4Fe-4S] cluster</name>
        <dbReference type="ChEBI" id="CHEBI:49883"/>
    </ligand>
</feature>
<keyword evidence="7 17" id="KW-0819">tRNA processing</keyword>
<feature type="binding site" evidence="17">
    <location>
        <position position="9"/>
    </location>
    <ligand>
        <name>[4Fe-4S] cluster</name>
        <dbReference type="ChEBI" id="CHEBI:49883"/>
    </ligand>
</feature>
<evidence type="ECO:0000256" key="1">
    <source>
        <dbReference type="ARBA" id="ARBA00002268"/>
    </source>
</evidence>
<dbReference type="Proteomes" id="UP000034954">
    <property type="component" value="Unassembled WGS sequence"/>
</dbReference>
<keyword evidence="13 17" id="KW-1015">Disulfide bond</keyword>
<protein>
    <recommendedName>
        <fullName evidence="5 17">Epoxyqueuosine reductase QueH</fullName>
        <ecNumber evidence="4 17">1.17.99.6</ecNumber>
    </recommendedName>
    <alternativeName>
        <fullName evidence="15 17">Queuosine biosynthesis protein QueH</fullName>
    </alternativeName>
</protein>
<evidence type="ECO:0000256" key="13">
    <source>
        <dbReference type="ARBA" id="ARBA00023157"/>
    </source>
</evidence>
<dbReference type="Pfam" id="PF02677">
    <property type="entry name" value="QueH"/>
    <property type="match status" value="1"/>
</dbReference>
<dbReference type="HAMAP" id="MF_02089">
    <property type="entry name" value="QueH"/>
    <property type="match status" value="1"/>
</dbReference>
<evidence type="ECO:0000313" key="18">
    <source>
        <dbReference type="EMBL" id="KKO20206.1"/>
    </source>
</evidence>
<dbReference type="PANTHER" id="PTHR36701:SF1">
    <property type="entry name" value="EPOXYQUEUOSINE REDUCTASE QUEH"/>
    <property type="match status" value="1"/>
</dbReference>